<keyword evidence="2" id="KW-0808">Transferase</keyword>
<dbReference type="Pfam" id="PF02958">
    <property type="entry name" value="EcKL"/>
    <property type="match status" value="1"/>
</dbReference>
<evidence type="ECO:0000313" key="2">
    <source>
        <dbReference type="EMBL" id="JAG26109.1"/>
    </source>
</evidence>
<protein>
    <submittedName>
        <fullName evidence="2">Putative phosphotransferase ytmP</fullName>
    </submittedName>
</protein>
<evidence type="ECO:0000259" key="1">
    <source>
        <dbReference type="SMART" id="SM00587"/>
    </source>
</evidence>
<dbReference type="AlphaFoldDB" id="A0A0A9Y1T9"/>
<feature type="domain" description="CHK kinase-like" evidence="1">
    <location>
        <begin position="120"/>
        <end position="322"/>
    </location>
</feature>
<accession>A0A0A9Y1T9</accession>
<dbReference type="PANTHER" id="PTHR11012:SF30">
    <property type="entry name" value="PROTEIN KINASE-LIKE DOMAIN-CONTAINING"/>
    <property type="match status" value="1"/>
</dbReference>
<name>A0A0A9Y1T9_LYGHE</name>
<gene>
    <name evidence="2" type="primary">ytmP</name>
    <name evidence="2" type="ORF">CM83_37799</name>
</gene>
<dbReference type="EMBL" id="GBHO01017495">
    <property type="protein sequence ID" value="JAG26109.1"/>
    <property type="molecule type" value="Transcribed_RNA"/>
</dbReference>
<dbReference type="InterPro" id="IPR011009">
    <property type="entry name" value="Kinase-like_dom_sf"/>
</dbReference>
<sequence>METVKQRIEKLARDGVFGKGRFVQVVNNSEDGKAAQFASVLFFLRVDLEEEGNLKRIPIIVKVQAGEAELELMRTDLQFANEVVAYNQVLPKLGVNELGICPQMYYGLANKGENPAEDLIVLEDLRPLGFKVADDVLLDFDHVMFSMKKLGQFHGRSYKMKNSSPGVLRELGDQFSHVKLFDSKGLFEGFAYRGLKPLIDSSPADSVVSKAYAKFSDATFDEFSQSLIKPDEPFAVIIHGDFNRNNLVYSYNERNQVVSMKFLDWATTKYSNPAVDLSFFLYMNTSADLRAAHWDEFLEAYWTGVTSVEPNPGFSYNEFLKHFGQRAIWGYFITAFFLPMMLFKETLTTPELIKNMTPEECWEWGLMKGGEKVTAVTSSVARHLLDRGYLEEYVSNSK</sequence>
<dbReference type="SUPFAM" id="SSF56112">
    <property type="entry name" value="Protein kinase-like (PK-like)"/>
    <property type="match status" value="1"/>
</dbReference>
<proteinExistence type="predicted"/>
<dbReference type="InterPro" id="IPR004119">
    <property type="entry name" value="EcKL"/>
</dbReference>
<organism evidence="2">
    <name type="scientific">Lygus hesperus</name>
    <name type="common">Western plant bug</name>
    <dbReference type="NCBI Taxonomy" id="30085"/>
    <lineage>
        <taxon>Eukaryota</taxon>
        <taxon>Metazoa</taxon>
        <taxon>Ecdysozoa</taxon>
        <taxon>Arthropoda</taxon>
        <taxon>Hexapoda</taxon>
        <taxon>Insecta</taxon>
        <taxon>Pterygota</taxon>
        <taxon>Neoptera</taxon>
        <taxon>Paraneoptera</taxon>
        <taxon>Hemiptera</taxon>
        <taxon>Heteroptera</taxon>
        <taxon>Panheteroptera</taxon>
        <taxon>Cimicomorpha</taxon>
        <taxon>Miridae</taxon>
        <taxon>Mirini</taxon>
        <taxon>Lygus</taxon>
    </lineage>
</organism>
<dbReference type="Gene3D" id="3.90.1200.10">
    <property type="match status" value="1"/>
</dbReference>
<dbReference type="PANTHER" id="PTHR11012">
    <property type="entry name" value="PROTEIN KINASE-LIKE DOMAIN-CONTAINING"/>
    <property type="match status" value="1"/>
</dbReference>
<dbReference type="SMART" id="SM00587">
    <property type="entry name" value="CHK"/>
    <property type="match status" value="1"/>
</dbReference>
<reference evidence="2" key="1">
    <citation type="journal article" date="2014" name="PLoS ONE">
        <title>Transcriptome-Based Identification of ABC Transporters in the Western Tarnished Plant Bug Lygus hesperus.</title>
        <authorList>
            <person name="Hull J.J."/>
            <person name="Chaney K."/>
            <person name="Geib S.M."/>
            <person name="Fabrick J.A."/>
            <person name="Brent C.S."/>
            <person name="Walsh D."/>
            <person name="Lavine L.C."/>
        </authorList>
    </citation>
    <scope>NUCLEOTIDE SEQUENCE</scope>
</reference>
<dbReference type="GO" id="GO:0016740">
    <property type="term" value="F:transferase activity"/>
    <property type="evidence" value="ECO:0007669"/>
    <property type="project" value="UniProtKB-KW"/>
</dbReference>
<reference evidence="2" key="2">
    <citation type="submission" date="2014-07" db="EMBL/GenBank/DDBJ databases">
        <authorList>
            <person name="Hull J."/>
        </authorList>
    </citation>
    <scope>NUCLEOTIDE SEQUENCE</scope>
</reference>
<dbReference type="InterPro" id="IPR015897">
    <property type="entry name" value="CHK_kinase-like"/>
</dbReference>